<organism evidence="1 2">
    <name type="scientific">Actinokineospora cianjurensis</name>
    <dbReference type="NCBI Taxonomy" id="585224"/>
    <lineage>
        <taxon>Bacteria</taxon>
        <taxon>Bacillati</taxon>
        <taxon>Actinomycetota</taxon>
        <taxon>Actinomycetes</taxon>
        <taxon>Pseudonocardiales</taxon>
        <taxon>Pseudonocardiaceae</taxon>
        <taxon>Actinokineospora</taxon>
    </lineage>
</organism>
<evidence type="ECO:0000313" key="2">
    <source>
        <dbReference type="Proteomes" id="UP000282454"/>
    </source>
</evidence>
<evidence type="ECO:0000313" key="1">
    <source>
        <dbReference type="EMBL" id="RLK58247.1"/>
    </source>
</evidence>
<dbReference type="AlphaFoldDB" id="A0A421B1L4"/>
<keyword evidence="2" id="KW-1185">Reference proteome</keyword>
<sequence length="147" mass="15122">MFTVFYFDSADFPQGLTPAAAAEVGVDQGSGTWSGVDCEVSVHDLAELSVLVLAHPRLPDGFPESFAAACDQGKPAGAFTAAVADLAEVLAVAATHESALLDGDVTALYAEGFPALFLNPIAAHLLDVPADQRRAESTIHSGLVVLG</sequence>
<reference evidence="1 2" key="1">
    <citation type="submission" date="2018-10" db="EMBL/GenBank/DDBJ databases">
        <title>Genomic Encyclopedia of Archaeal and Bacterial Type Strains, Phase II (KMG-II): from individual species to whole genera.</title>
        <authorList>
            <person name="Goeker M."/>
        </authorList>
    </citation>
    <scope>NUCLEOTIDE SEQUENCE [LARGE SCALE GENOMIC DNA]</scope>
    <source>
        <strain evidence="1 2">DSM 45657</strain>
    </source>
</reference>
<dbReference type="RefSeq" id="WP_121392701.1">
    <property type="nucleotide sequence ID" value="NZ_RCDD01000003.1"/>
</dbReference>
<accession>A0A421B1L4</accession>
<dbReference type="Proteomes" id="UP000282454">
    <property type="component" value="Unassembled WGS sequence"/>
</dbReference>
<gene>
    <name evidence="1" type="ORF">CLV68_4343</name>
</gene>
<proteinExistence type="predicted"/>
<name>A0A421B1L4_9PSEU</name>
<protein>
    <submittedName>
        <fullName evidence="1">Uncharacterized protein</fullName>
    </submittedName>
</protein>
<comment type="caution">
    <text evidence="1">The sequence shown here is derived from an EMBL/GenBank/DDBJ whole genome shotgun (WGS) entry which is preliminary data.</text>
</comment>
<dbReference type="EMBL" id="RCDD01000003">
    <property type="protein sequence ID" value="RLK58247.1"/>
    <property type="molecule type" value="Genomic_DNA"/>
</dbReference>